<sequence length="112" mass="11385">MLPLMQCRAVSTHDEAITLPEQVNEPLLKTAAAQGADETVPPPMMGWGPAGAATAPLAAPSTPTSAAPSTASRERIRIGTYSLPHGPGGRRVGRTGGGCGDPPAPFDRVASM</sequence>
<protein>
    <submittedName>
        <fullName evidence="2">Uncharacterized protein</fullName>
    </submittedName>
</protein>
<dbReference type="Proteomes" id="UP000319825">
    <property type="component" value="Unassembled WGS sequence"/>
</dbReference>
<dbReference type="EMBL" id="VLKE01000001">
    <property type="protein sequence ID" value="TWH67661.1"/>
    <property type="molecule type" value="Genomic_DNA"/>
</dbReference>
<name>A0A562I9K5_MICOL</name>
<reference evidence="2 3" key="1">
    <citation type="submission" date="2019-07" db="EMBL/GenBank/DDBJ databases">
        <title>R&amp;d 2014.</title>
        <authorList>
            <person name="Klenk H.-P."/>
        </authorList>
    </citation>
    <scope>NUCLEOTIDE SEQUENCE [LARGE SCALE GENOMIC DNA]</scope>
    <source>
        <strain evidence="2 3">DSM 43868</strain>
    </source>
</reference>
<evidence type="ECO:0000256" key="1">
    <source>
        <dbReference type="SAM" id="MobiDB-lite"/>
    </source>
</evidence>
<feature type="region of interest" description="Disordered" evidence="1">
    <location>
        <begin position="37"/>
        <end position="112"/>
    </location>
</feature>
<evidence type="ECO:0000313" key="2">
    <source>
        <dbReference type="EMBL" id="TWH67661.1"/>
    </source>
</evidence>
<comment type="caution">
    <text evidence="2">The sequence shown here is derived from an EMBL/GenBank/DDBJ whole genome shotgun (WGS) entry which is preliminary data.</text>
</comment>
<keyword evidence="3" id="KW-1185">Reference proteome</keyword>
<accession>A0A562I9K5</accession>
<organism evidence="2 3">
    <name type="scientific">Micromonospora olivasterospora</name>
    <dbReference type="NCBI Taxonomy" id="1880"/>
    <lineage>
        <taxon>Bacteria</taxon>
        <taxon>Bacillati</taxon>
        <taxon>Actinomycetota</taxon>
        <taxon>Actinomycetes</taxon>
        <taxon>Micromonosporales</taxon>
        <taxon>Micromonosporaceae</taxon>
        <taxon>Micromonospora</taxon>
    </lineage>
</organism>
<evidence type="ECO:0000313" key="3">
    <source>
        <dbReference type="Proteomes" id="UP000319825"/>
    </source>
</evidence>
<proteinExistence type="predicted"/>
<dbReference type="AlphaFoldDB" id="A0A562I9K5"/>
<gene>
    <name evidence="2" type="ORF">JD77_02641</name>
</gene>
<feature type="compositionally biased region" description="Gly residues" evidence="1">
    <location>
        <begin position="86"/>
        <end position="100"/>
    </location>
</feature>
<feature type="compositionally biased region" description="Low complexity" evidence="1">
    <location>
        <begin position="45"/>
        <end position="71"/>
    </location>
</feature>